<dbReference type="GO" id="GO:0009063">
    <property type="term" value="P:amino acid catabolic process"/>
    <property type="evidence" value="ECO:0007669"/>
    <property type="project" value="TreeGrafter"/>
</dbReference>
<dbReference type="Pfam" id="PF01593">
    <property type="entry name" value="Amino_oxidase"/>
    <property type="match status" value="1"/>
</dbReference>
<evidence type="ECO:0000313" key="6">
    <source>
        <dbReference type="EMBL" id="KAJ3585134.1"/>
    </source>
</evidence>
<evidence type="ECO:0000256" key="2">
    <source>
        <dbReference type="ARBA" id="ARBA00022630"/>
    </source>
</evidence>
<dbReference type="SUPFAM" id="SSF54373">
    <property type="entry name" value="FAD-linked reductases, C-terminal domain"/>
    <property type="match status" value="1"/>
</dbReference>
<keyword evidence="7" id="KW-1185">Reference proteome</keyword>
<dbReference type="OrthoDB" id="5046242at2759"/>
<dbReference type="FunFam" id="3.30.70.2100:FF:000001">
    <property type="entry name" value="Amine oxidase"/>
    <property type="match status" value="1"/>
</dbReference>
<dbReference type="SUPFAM" id="SSF51905">
    <property type="entry name" value="FAD/NAD(P)-binding domain"/>
    <property type="match status" value="1"/>
</dbReference>
<keyword evidence="2" id="KW-0285">Flavoprotein</keyword>
<feature type="region of interest" description="Disordered" evidence="4">
    <location>
        <begin position="296"/>
        <end position="321"/>
    </location>
</feature>
<evidence type="ECO:0000256" key="4">
    <source>
        <dbReference type="SAM" id="MobiDB-lite"/>
    </source>
</evidence>
<dbReference type="Proteomes" id="UP001148018">
    <property type="component" value="Unassembled WGS sequence"/>
</dbReference>
<feature type="region of interest" description="Disordered" evidence="4">
    <location>
        <begin position="178"/>
        <end position="227"/>
    </location>
</feature>
<reference evidence="6" key="1">
    <citation type="submission" date="2022-07" db="EMBL/GenBank/DDBJ databases">
        <title>Chromosome-level genome of Muraenolepis orangiensis.</title>
        <authorList>
            <person name="Kim J."/>
        </authorList>
    </citation>
    <scope>NUCLEOTIDE SEQUENCE</scope>
    <source>
        <strain evidence="6">KU_S4_2022</strain>
        <tissue evidence="6">Muscle</tissue>
    </source>
</reference>
<dbReference type="Gene3D" id="3.30.70.2100">
    <property type="match status" value="1"/>
</dbReference>
<feature type="compositionally biased region" description="Low complexity" evidence="4">
    <location>
        <begin position="194"/>
        <end position="213"/>
    </location>
</feature>
<dbReference type="EMBL" id="JANIIK010000118">
    <property type="protein sequence ID" value="KAJ3585134.1"/>
    <property type="molecule type" value="Genomic_DNA"/>
</dbReference>
<keyword evidence="3" id="KW-0274">FAD</keyword>
<dbReference type="InterPro" id="IPR002937">
    <property type="entry name" value="Amino_oxidase"/>
</dbReference>
<dbReference type="PANTHER" id="PTHR10742:SF342">
    <property type="entry name" value="AMINE OXIDASE"/>
    <property type="match status" value="1"/>
</dbReference>
<evidence type="ECO:0000256" key="1">
    <source>
        <dbReference type="ARBA" id="ARBA00001974"/>
    </source>
</evidence>
<name>A0A9Q0DAZ5_9TELE</name>
<comment type="cofactor">
    <cofactor evidence="1">
        <name>FAD</name>
        <dbReference type="ChEBI" id="CHEBI:57692"/>
    </cofactor>
</comment>
<comment type="caution">
    <text evidence="6">The sequence shown here is derived from an EMBL/GenBank/DDBJ whole genome shotgun (WGS) entry which is preliminary data.</text>
</comment>
<dbReference type="Gene3D" id="3.50.50.60">
    <property type="entry name" value="FAD/NAD(P)-binding domain"/>
    <property type="match status" value="2"/>
</dbReference>
<dbReference type="AlphaFoldDB" id="A0A9Q0DAZ5"/>
<evidence type="ECO:0000259" key="5">
    <source>
        <dbReference type="Pfam" id="PF01593"/>
    </source>
</evidence>
<accession>A0A9Q0DAZ5</accession>
<gene>
    <name evidence="6" type="ORF">NHX12_013856</name>
</gene>
<evidence type="ECO:0000313" key="7">
    <source>
        <dbReference type="Proteomes" id="UP001148018"/>
    </source>
</evidence>
<protein>
    <recommendedName>
        <fullName evidence="5">Amine oxidase domain-containing protein</fullName>
    </recommendedName>
</protein>
<feature type="non-terminal residue" evidence="6">
    <location>
        <position position="672"/>
    </location>
</feature>
<dbReference type="InterPro" id="IPR050281">
    <property type="entry name" value="Flavin_monoamine_oxidase"/>
</dbReference>
<proteinExistence type="predicted"/>
<sequence>EKQFVVTAGRTAKERKRRVSLQQNWSDKQEMNRATLRLFGHKDDCCVADCSPAVGDHKLLLLDKPLKRELGLNWIHDEFRWFCVDLQTEFPAEPAGPAQSGGEPGECAWEGGPRRSWRVCLTPHHVVSGETDPTTWCRVSRTPPRGVGLFGHKDDRCVADCSPAVGDHKLLLLDKPLKYPSAPKPPKVPKPLRRSPVPGRPSSRPNRRAPPSRVGNPGKVPGKGALGPRLFGHKDDRCVADCSPAVGDHKLLLLDKPLKVPDCSSVHICHTWCRHTRIWVWFFDQLGSGGSVLTFRPSSQPNRRAPPSRVGNPGKVPGKGALGPRYSEVVGGLDLIPQALHRLLVTPAQLNSTVKQINQSETGVSVFYQKGVGSNLTKLSADAVLVTSTAKATRFIDFYPPLTTGKRQALSSVHYDSATKIILTFRRRFWEDEGIKGGKSITDRPSRFIYYPSHSFPENPDIGVLLASYTWSDDSLLFLGLGDEELKEVALRDLVLIHGDQVRDLCTGVVVKKWSSDPYSLGAYAIFTPYQHTDFATELFQSEGRAVLHLTQGHKSWLAVKELQRTSPVSRILFKDCLVDKDYQELLYAKIPGHVVIVGTSMAGLAAAKLLQDAGHQVHVLAGLWGLAPAGLSSSKERVLRYTVELRGDQMEDYSPTLQYTALRRAMNVILA</sequence>
<dbReference type="GO" id="GO:0001716">
    <property type="term" value="F:L-amino-acid oxidase activity"/>
    <property type="evidence" value="ECO:0007669"/>
    <property type="project" value="TreeGrafter"/>
</dbReference>
<dbReference type="InterPro" id="IPR036188">
    <property type="entry name" value="FAD/NAD-bd_sf"/>
</dbReference>
<evidence type="ECO:0000256" key="3">
    <source>
        <dbReference type="ARBA" id="ARBA00022827"/>
    </source>
</evidence>
<feature type="domain" description="Amine oxidase" evidence="5">
    <location>
        <begin position="330"/>
        <end position="537"/>
    </location>
</feature>
<dbReference type="PANTHER" id="PTHR10742">
    <property type="entry name" value="FLAVIN MONOAMINE OXIDASE"/>
    <property type="match status" value="1"/>
</dbReference>
<organism evidence="6 7">
    <name type="scientific">Muraenolepis orangiensis</name>
    <name type="common">Patagonian moray cod</name>
    <dbReference type="NCBI Taxonomy" id="630683"/>
    <lineage>
        <taxon>Eukaryota</taxon>
        <taxon>Metazoa</taxon>
        <taxon>Chordata</taxon>
        <taxon>Craniata</taxon>
        <taxon>Vertebrata</taxon>
        <taxon>Euteleostomi</taxon>
        <taxon>Actinopterygii</taxon>
        <taxon>Neopterygii</taxon>
        <taxon>Teleostei</taxon>
        <taxon>Neoteleostei</taxon>
        <taxon>Acanthomorphata</taxon>
        <taxon>Zeiogadaria</taxon>
        <taxon>Gadariae</taxon>
        <taxon>Gadiformes</taxon>
        <taxon>Muraenolepidoidei</taxon>
        <taxon>Muraenolepididae</taxon>
        <taxon>Muraenolepis</taxon>
    </lineage>
</organism>